<evidence type="ECO:0000256" key="2">
    <source>
        <dbReference type="SAM" id="SignalP"/>
    </source>
</evidence>
<keyword evidence="1 2" id="KW-0732">Signal</keyword>
<dbReference type="RefSeq" id="WP_166095286.1">
    <property type="nucleotide sequence ID" value="NZ_CP049871.1"/>
</dbReference>
<dbReference type="Pfam" id="PF13505">
    <property type="entry name" value="OMP_b-brl"/>
    <property type="match status" value="1"/>
</dbReference>
<dbReference type="InterPro" id="IPR027385">
    <property type="entry name" value="Beta-barrel_OMP"/>
</dbReference>
<dbReference type="InterPro" id="IPR011250">
    <property type="entry name" value="OMP/PagP_B-barrel"/>
</dbReference>
<reference evidence="4 5" key="1">
    <citation type="submission" date="2020-03" db="EMBL/GenBank/DDBJ databases">
        <title>Sphingomonas sp. nov., isolated from fish.</title>
        <authorList>
            <person name="Hyun D.-W."/>
            <person name="Bae J.-W."/>
        </authorList>
    </citation>
    <scope>NUCLEOTIDE SEQUENCE [LARGE SCALE GENOMIC DNA]</scope>
    <source>
        <strain evidence="4 5">HDW15C</strain>
    </source>
</reference>
<dbReference type="AlphaFoldDB" id="A0A6G7ZPR7"/>
<feature type="signal peptide" evidence="2">
    <location>
        <begin position="1"/>
        <end position="20"/>
    </location>
</feature>
<evidence type="ECO:0000313" key="4">
    <source>
        <dbReference type="EMBL" id="QIL02925.1"/>
    </source>
</evidence>
<proteinExistence type="predicted"/>
<keyword evidence="5" id="KW-1185">Reference proteome</keyword>
<dbReference type="Proteomes" id="UP000502502">
    <property type="component" value="Chromosome"/>
</dbReference>
<evidence type="ECO:0000256" key="1">
    <source>
        <dbReference type="ARBA" id="ARBA00022729"/>
    </source>
</evidence>
<gene>
    <name evidence="4" type="ORF">G7078_09115</name>
</gene>
<feature type="chain" id="PRO_5026208640" evidence="2">
    <location>
        <begin position="21"/>
        <end position="282"/>
    </location>
</feature>
<organism evidence="4 5">
    <name type="scientific">Sphingomonas sinipercae</name>
    <dbReference type="NCBI Taxonomy" id="2714944"/>
    <lineage>
        <taxon>Bacteria</taxon>
        <taxon>Pseudomonadati</taxon>
        <taxon>Pseudomonadota</taxon>
        <taxon>Alphaproteobacteria</taxon>
        <taxon>Sphingomonadales</taxon>
        <taxon>Sphingomonadaceae</taxon>
        <taxon>Sphingomonas</taxon>
    </lineage>
</organism>
<dbReference type="Gene3D" id="2.40.160.20">
    <property type="match status" value="1"/>
</dbReference>
<sequence>MRKLIIALAVTTAFTAPASARDGSPYVGVEGGLLVVTDTNFGYSDDNISVKDAYRIGHKLGFDVGGIAGYDFGMFRVEGEVAYKRATVNEVFVDDLIDGDGGVKPGDFDGSGRSTVLSVMGNALLDVELDGDRFAGYVGGGLGAARVNQRVVVESIDRTFNGRDSGIAYQAIAGLRYALTPNLDLGAKYRFFTVPKLRYDVDGPTPFRIDANQFRSHSILASLIYNFGAVAVAPPPPVIVEQAPPPAPAPATQTCPDGSVILATDMCPPPPPPPPAPAPERG</sequence>
<accession>A0A6G7ZPR7</accession>
<evidence type="ECO:0000313" key="5">
    <source>
        <dbReference type="Proteomes" id="UP000502502"/>
    </source>
</evidence>
<dbReference type="EMBL" id="CP049871">
    <property type="protein sequence ID" value="QIL02925.1"/>
    <property type="molecule type" value="Genomic_DNA"/>
</dbReference>
<feature type="domain" description="Outer membrane protein beta-barrel" evidence="3">
    <location>
        <begin position="6"/>
        <end position="227"/>
    </location>
</feature>
<evidence type="ECO:0000259" key="3">
    <source>
        <dbReference type="Pfam" id="PF13505"/>
    </source>
</evidence>
<dbReference type="KEGG" id="ssin:G7078_09115"/>
<protein>
    <submittedName>
        <fullName evidence="4">Porin family protein</fullName>
    </submittedName>
</protein>
<dbReference type="SUPFAM" id="SSF56925">
    <property type="entry name" value="OMPA-like"/>
    <property type="match status" value="1"/>
</dbReference>
<name>A0A6G7ZPR7_9SPHN</name>